<sequence length="158" mass="17350">MTSAFNDQTLRARSSDLVEKFVGLLDQIPHWLIALIARLSIAGVFWRSGATKIEGFRVTEGAIELFRSEYRLPLIDPTLAAHLAAISEHLFPILLVIGFATRLSALALLGMTLVIQIFVYPDAWPTHGTWAACLLILVARGAGYLSLDHLISRGQRAA</sequence>
<evidence type="ECO:0000256" key="2">
    <source>
        <dbReference type="ARBA" id="ARBA00006679"/>
    </source>
</evidence>
<dbReference type="EMBL" id="LBIA02000001">
    <property type="protein sequence ID" value="TKT70813.1"/>
    <property type="molecule type" value="Genomic_DNA"/>
</dbReference>
<feature type="transmembrane region" description="Helical" evidence="7">
    <location>
        <begin position="93"/>
        <end position="121"/>
    </location>
</feature>
<dbReference type="Proteomes" id="UP000034832">
    <property type="component" value="Unassembled WGS sequence"/>
</dbReference>
<evidence type="ECO:0000313" key="9">
    <source>
        <dbReference type="Proteomes" id="UP000034832"/>
    </source>
</evidence>
<evidence type="ECO:0000256" key="4">
    <source>
        <dbReference type="ARBA" id="ARBA00022692"/>
    </source>
</evidence>
<reference evidence="8" key="1">
    <citation type="submission" date="2019-04" db="EMBL/GenBank/DDBJ databases">
        <title>Whole genome sequencing of cave bacteria.</title>
        <authorList>
            <person name="Gan H.M."/>
            <person name="Barton H."/>
            <person name="Savka M.A."/>
        </authorList>
    </citation>
    <scope>NUCLEOTIDE SEQUENCE [LARGE SCALE GENOMIC DNA]</scope>
    <source>
        <strain evidence="8">LC387</strain>
    </source>
</reference>
<keyword evidence="3" id="KW-1003">Cell membrane</keyword>
<dbReference type="PANTHER" id="PTHR33452">
    <property type="entry name" value="OXIDOREDUCTASE CATD-RELATED"/>
    <property type="match status" value="1"/>
</dbReference>
<evidence type="ECO:0000256" key="6">
    <source>
        <dbReference type="ARBA" id="ARBA00023136"/>
    </source>
</evidence>
<keyword evidence="6 7" id="KW-0472">Membrane</keyword>
<comment type="similarity">
    <text evidence="2">Belongs to the DoxX family.</text>
</comment>
<comment type="subcellular location">
    <subcellularLocation>
        <location evidence="1">Cell membrane</location>
        <topology evidence="1">Multi-pass membrane protein</topology>
    </subcellularLocation>
</comment>
<keyword evidence="9" id="KW-1185">Reference proteome</keyword>
<protein>
    <submittedName>
        <fullName evidence="8">DoxX family protein</fullName>
    </submittedName>
</protein>
<accession>A0A4V6BDY0</accession>
<gene>
    <name evidence="8" type="ORF">YH63_004960</name>
</gene>
<evidence type="ECO:0000256" key="1">
    <source>
        <dbReference type="ARBA" id="ARBA00004651"/>
    </source>
</evidence>
<dbReference type="STRING" id="211460.YH63_13940"/>
<dbReference type="GO" id="GO:0005886">
    <property type="term" value="C:plasma membrane"/>
    <property type="evidence" value="ECO:0007669"/>
    <property type="project" value="UniProtKB-SubCell"/>
</dbReference>
<feature type="transmembrane region" description="Helical" evidence="7">
    <location>
        <begin position="28"/>
        <end position="46"/>
    </location>
</feature>
<evidence type="ECO:0000256" key="3">
    <source>
        <dbReference type="ARBA" id="ARBA00022475"/>
    </source>
</evidence>
<name>A0A4V6BDY0_9BRAD</name>
<dbReference type="Pfam" id="PF07681">
    <property type="entry name" value="DoxX"/>
    <property type="match status" value="1"/>
</dbReference>
<keyword evidence="4 7" id="KW-0812">Transmembrane</keyword>
<evidence type="ECO:0000256" key="5">
    <source>
        <dbReference type="ARBA" id="ARBA00022989"/>
    </source>
</evidence>
<dbReference type="OrthoDB" id="121744at2"/>
<comment type="caution">
    <text evidence="8">The sequence shown here is derived from an EMBL/GenBank/DDBJ whole genome shotgun (WGS) entry which is preliminary data.</text>
</comment>
<organism evidence="8 9">
    <name type="scientific">Afipia massiliensis</name>
    <dbReference type="NCBI Taxonomy" id="211460"/>
    <lineage>
        <taxon>Bacteria</taxon>
        <taxon>Pseudomonadati</taxon>
        <taxon>Pseudomonadota</taxon>
        <taxon>Alphaproteobacteria</taxon>
        <taxon>Hyphomicrobiales</taxon>
        <taxon>Nitrobacteraceae</taxon>
        <taxon>Afipia</taxon>
    </lineage>
</organism>
<dbReference type="InterPro" id="IPR032808">
    <property type="entry name" value="DoxX"/>
</dbReference>
<dbReference type="PANTHER" id="PTHR33452:SF1">
    <property type="entry name" value="INNER MEMBRANE PROTEIN YPHA-RELATED"/>
    <property type="match status" value="1"/>
</dbReference>
<keyword evidence="5 7" id="KW-1133">Transmembrane helix</keyword>
<evidence type="ECO:0000313" key="8">
    <source>
        <dbReference type="EMBL" id="TKT70813.1"/>
    </source>
</evidence>
<evidence type="ECO:0000256" key="7">
    <source>
        <dbReference type="SAM" id="Phobius"/>
    </source>
</evidence>
<proteinExistence type="inferred from homology"/>
<dbReference type="AlphaFoldDB" id="A0A4V6BDY0"/>
<dbReference type="InterPro" id="IPR051907">
    <property type="entry name" value="DoxX-like_oxidoreductase"/>
</dbReference>
<feature type="transmembrane region" description="Helical" evidence="7">
    <location>
        <begin position="127"/>
        <end position="147"/>
    </location>
</feature>
<dbReference type="RefSeq" id="WP_046828560.1">
    <property type="nucleotide sequence ID" value="NZ_LBIA02000001.1"/>
</dbReference>